<dbReference type="Pfam" id="PF12682">
    <property type="entry name" value="Flavodoxin_4"/>
    <property type="match status" value="1"/>
</dbReference>
<proteinExistence type="predicted"/>
<sequence>MSHILIIYYSWSGNTRKIARIIQKEVGGDMVEIIPENPYPSSYNATVEQAKKEIKMDYKPPIKTKIEDIEKYDIIFVGTPNWWSTIAPPVATFLTQHNLSGKTIIPFITHGGGGQGRVVSDIKRLCPESKVLEPLSIYEGGSTDLREKILEWLKKLPIKRGENNEDKRSM</sequence>
<dbReference type="SUPFAM" id="SSF52218">
    <property type="entry name" value="Flavoproteins"/>
    <property type="match status" value="1"/>
</dbReference>
<evidence type="ECO:0000256" key="1">
    <source>
        <dbReference type="ARBA" id="ARBA00001917"/>
    </source>
</evidence>
<name>A0A7V3ZH16_DICTH</name>
<reference evidence="3" key="1">
    <citation type="journal article" date="2020" name="mSystems">
        <title>Genome- and Community-Level Interaction Insights into Carbon Utilization and Element Cycling Functions of Hydrothermarchaeota in Hydrothermal Sediment.</title>
        <authorList>
            <person name="Zhou Z."/>
            <person name="Liu Y."/>
            <person name="Xu W."/>
            <person name="Pan J."/>
            <person name="Luo Z.H."/>
            <person name="Li M."/>
        </authorList>
    </citation>
    <scope>NUCLEOTIDE SEQUENCE [LARGE SCALE GENOMIC DNA]</scope>
    <source>
        <strain evidence="3">SpSt-70</strain>
    </source>
</reference>
<dbReference type="GO" id="GO:0009055">
    <property type="term" value="F:electron transfer activity"/>
    <property type="evidence" value="ECO:0007669"/>
    <property type="project" value="InterPro"/>
</dbReference>
<protein>
    <submittedName>
        <fullName evidence="3">Flavodoxin</fullName>
    </submittedName>
</protein>
<evidence type="ECO:0000259" key="2">
    <source>
        <dbReference type="PROSITE" id="PS50902"/>
    </source>
</evidence>
<dbReference type="PROSITE" id="PS50902">
    <property type="entry name" value="FLAVODOXIN_LIKE"/>
    <property type="match status" value="1"/>
</dbReference>
<feature type="domain" description="Flavodoxin-like" evidence="2">
    <location>
        <begin position="4"/>
        <end position="170"/>
    </location>
</feature>
<comment type="cofactor">
    <cofactor evidence="1">
        <name>FMN</name>
        <dbReference type="ChEBI" id="CHEBI:58210"/>
    </cofactor>
</comment>
<accession>A0A7V3ZH16</accession>
<dbReference type="PROSITE" id="PS00201">
    <property type="entry name" value="FLAVODOXIN"/>
    <property type="match status" value="1"/>
</dbReference>
<evidence type="ECO:0000313" key="3">
    <source>
        <dbReference type="EMBL" id="HGK22858.1"/>
    </source>
</evidence>
<dbReference type="PANTHER" id="PTHR39201">
    <property type="entry name" value="EXPORTED PROTEIN-RELATED"/>
    <property type="match status" value="1"/>
</dbReference>
<dbReference type="PANTHER" id="PTHR39201:SF1">
    <property type="entry name" value="FLAVODOXIN-LIKE DOMAIN-CONTAINING PROTEIN"/>
    <property type="match status" value="1"/>
</dbReference>
<dbReference type="InterPro" id="IPR008254">
    <property type="entry name" value="Flavodoxin/NO_synth"/>
</dbReference>
<dbReference type="Gene3D" id="3.40.50.360">
    <property type="match status" value="1"/>
</dbReference>
<comment type="caution">
    <text evidence="3">The sequence shown here is derived from an EMBL/GenBank/DDBJ whole genome shotgun (WGS) entry which is preliminary data.</text>
</comment>
<gene>
    <name evidence="3" type="ORF">ENU78_00155</name>
</gene>
<dbReference type="InterPro" id="IPR001226">
    <property type="entry name" value="Flavodoxin_CS"/>
</dbReference>
<organism evidence="3">
    <name type="scientific">Dictyoglomus thermophilum</name>
    <dbReference type="NCBI Taxonomy" id="14"/>
    <lineage>
        <taxon>Bacteria</taxon>
        <taxon>Pseudomonadati</taxon>
        <taxon>Dictyoglomota</taxon>
        <taxon>Dictyoglomia</taxon>
        <taxon>Dictyoglomales</taxon>
        <taxon>Dictyoglomaceae</taxon>
        <taxon>Dictyoglomus</taxon>
    </lineage>
</organism>
<dbReference type="InterPro" id="IPR029039">
    <property type="entry name" value="Flavoprotein-like_sf"/>
</dbReference>
<dbReference type="AlphaFoldDB" id="A0A7V3ZH16"/>
<dbReference type="GO" id="GO:0010181">
    <property type="term" value="F:FMN binding"/>
    <property type="evidence" value="ECO:0007669"/>
    <property type="project" value="InterPro"/>
</dbReference>
<dbReference type="RefSeq" id="WP_149122175.1">
    <property type="nucleotide sequence ID" value="NZ_VTFL01000001.1"/>
</dbReference>
<dbReference type="EMBL" id="DTDV01000001">
    <property type="protein sequence ID" value="HGK22858.1"/>
    <property type="molecule type" value="Genomic_DNA"/>
</dbReference>